<proteinExistence type="predicted"/>
<dbReference type="AlphaFoldDB" id="A0A164R8F0"/>
<keyword evidence="2" id="KW-1185">Reference proteome</keyword>
<accession>A0A164R8F0</accession>
<name>A0A164R8F0_9CRUS</name>
<dbReference type="GO" id="GO:0032259">
    <property type="term" value="P:methylation"/>
    <property type="evidence" value="ECO:0007669"/>
    <property type="project" value="UniProtKB-KW"/>
</dbReference>
<reference evidence="1 2" key="1">
    <citation type="submission" date="2016-03" db="EMBL/GenBank/DDBJ databases">
        <title>EvidentialGene: Evidence-directed Construction of Genes on Genomes.</title>
        <authorList>
            <person name="Gilbert D.G."/>
            <person name="Choi J.-H."/>
            <person name="Mockaitis K."/>
            <person name="Colbourne J."/>
            <person name="Pfrender M."/>
        </authorList>
    </citation>
    <scope>NUCLEOTIDE SEQUENCE [LARGE SCALE GENOMIC DNA]</scope>
    <source>
        <strain evidence="1 2">Xinb3</strain>
        <tissue evidence="1">Complete organism</tissue>
    </source>
</reference>
<evidence type="ECO:0000313" key="1">
    <source>
        <dbReference type="EMBL" id="KZS08420.1"/>
    </source>
</evidence>
<keyword evidence="1" id="KW-0489">Methyltransferase</keyword>
<dbReference type="GO" id="GO:0008168">
    <property type="term" value="F:methyltransferase activity"/>
    <property type="evidence" value="ECO:0007669"/>
    <property type="project" value="UniProtKB-KW"/>
</dbReference>
<sequence length="63" mass="7192">MLKLWSRRPASCSSSWTLPTPRRRCFWNVASSARTPSSLNFSTWWPARFSPLSSAKHPLTGKL</sequence>
<dbReference type="Proteomes" id="UP000076858">
    <property type="component" value="Unassembled WGS sequence"/>
</dbReference>
<gene>
    <name evidence="1" type="ORF">APZ42_027593</name>
</gene>
<protein>
    <submittedName>
        <fullName evidence="1">Methyltransferase 9-like protein</fullName>
    </submittedName>
</protein>
<comment type="caution">
    <text evidence="1">The sequence shown here is derived from an EMBL/GenBank/DDBJ whole genome shotgun (WGS) entry which is preliminary data.</text>
</comment>
<evidence type="ECO:0000313" key="2">
    <source>
        <dbReference type="Proteomes" id="UP000076858"/>
    </source>
</evidence>
<organism evidence="1 2">
    <name type="scientific">Daphnia magna</name>
    <dbReference type="NCBI Taxonomy" id="35525"/>
    <lineage>
        <taxon>Eukaryota</taxon>
        <taxon>Metazoa</taxon>
        <taxon>Ecdysozoa</taxon>
        <taxon>Arthropoda</taxon>
        <taxon>Crustacea</taxon>
        <taxon>Branchiopoda</taxon>
        <taxon>Diplostraca</taxon>
        <taxon>Cladocera</taxon>
        <taxon>Anomopoda</taxon>
        <taxon>Daphniidae</taxon>
        <taxon>Daphnia</taxon>
    </lineage>
</organism>
<keyword evidence="1" id="KW-0808">Transferase</keyword>
<dbReference type="EMBL" id="LRGB01002215">
    <property type="protein sequence ID" value="KZS08420.1"/>
    <property type="molecule type" value="Genomic_DNA"/>
</dbReference>